<dbReference type="InterPro" id="IPR011990">
    <property type="entry name" value="TPR-like_helical_dom_sf"/>
</dbReference>
<evidence type="ECO:0000313" key="5">
    <source>
        <dbReference type="Proteomes" id="UP000261500"/>
    </source>
</evidence>
<dbReference type="SUPFAM" id="SSF48452">
    <property type="entry name" value="TPR-like"/>
    <property type="match status" value="1"/>
</dbReference>
<dbReference type="PROSITE" id="PS51823">
    <property type="entry name" value="CLU"/>
    <property type="match status" value="1"/>
</dbReference>
<dbReference type="InterPro" id="IPR025697">
    <property type="entry name" value="CLU_dom"/>
</dbReference>
<keyword evidence="1" id="KW-0963">Cytoplasm</keyword>
<dbReference type="Pfam" id="PF12807">
    <property type="entry name" value="eIF3_p135"/>
    <property type="match status" value="1"/>
</dbReference>
<dbReference type="Pfam" id="PF13374">
    <property type="entry name" value="TPR_10"/>
    <property type="match status" value="1"/>
</dbReference>
<dbReference type="PANTHER" id="PTHR12601">
    <property type="entry name" value="EUKARYOTIC TRANSLATION INITIATION FACTOR 3 SUBUNIT EIF-3"/>
    <property type="match status" value="1"/>
</dbReference>
<dbReference type="InterPro" id="IPR027523">
    <property type="entry name" value="CLU_prot"/>
</dbReference>
<dbReference type="GO" id="GO:0003729">
    <property type="term" value="F:mRNA binding"/>
    <property type="evidence" value="ECO:0007669"/>
    <property type="project" value="TreeGrafter"/>
</dbReference>
<feature type="region of interest" description="Disordered" evidence="2">
    <location>
        <begin position="612"/>
        <end position="633"/>
    </location>
</feature>
<sequence length="939" mass="103114">MALLSRNEVCPRSNLSLALAGTTLDPHAELQSLKGLKAGALIRLVEEPYTFHSARVHLARVVELLRASGPHDALREGQSPSVLETLTHTPDSSLPNGKSLKRSLSNSKGESANQDGPPPEYLLPGSSERPLMALLPHSSQSEVDSYQSLYLKDLSLSCWHPPPGHRKLQGDFMYMTVVTIEGRHCDITSCPKGFFLNRSTDDMFDPRPAQSTPVCHCLTDLLCHVSPTFKQAFTTLKNRSVILNTTGFFAFVRTVMQAAETVVDGFVEPVNGNPEDPAFLWSGLFMSQGRRCTKLDIYAHSTIAVRLELKCVQAYSDLEGLQGLHTLPTAIVDYRGVRLSAQGLAPGFENFYCAFGAKSVSSSLLRAAKSLFIQRHVVVAPKGHQVPLFTSLDAQGLLGADGRFYLLDVFRSFPVDANFCPEEETPSQTFPHSLSLILFWTYMTFLPGDSRATDAVRAACRDVGSVSDIIFEMRFNPNVFSPGIRFPPSESASTNLQEKLLREAAAFIITHQIPDFVSLQCCLHSNEAPMDGVSLKQALHQRGINLRYLGHVVKAISQSEHKEQLRHIMVCLISSHLIHTFKTGVDVPSLSAAVSHFLSCLLVHHFTPSPVGEEAKKKSRRRGRGAGASESTPWSMLTGSELWNLVCQDAVETYGVSDSLGSSPNHLVENYGLQKLSLLREFCLKTGVQVIKYSNKAPFSPDDILNIFPVVKHIKMPTADASKAYRAAQTSIQKGLLDQAHEQLKEAAYLYGRVCDDLDPEACNCNSLLAKVTFLQGKAAEARSVQLKTVVISERVLGFDHPNTIQQYALLAVYAYAGGETTLAQKCLLRARLLLLTVHGEDHPYTATLDVSQISLLKSNKEGSTGFAHGSVSLPTCFLAELSCHHLLAQWMCSKGDYRSAMTHEKEALSAFTSLVCSSAILRENVSGLLFFFLPICLH</sequence>
<keyword evidence="5" id="KW-1185">Reference proteome</keyword>
<proteinExistence type="predicted"/>
<dbReference type="PANTHER" id="PTHR12601:SF41">
    <property type="entry name" value="CLUSTERED MITOCHONDRIA PROTEIN HOMOLOG"/>
    <property type="match status" value="1"/>
</dbReference>
<dbReference type="GO" id="GO:0005737">
    <property type="term" value="C:cytoplasm"/>
    <property type="evidence" value="ECO:0007669"/>
    <property type="project" value="TreeGrafter"/>
</dbReference>
<dbReference type="Pfam" id="PF13236">
    <property type="entry name" value="CLU"/>
    <property type="match status" value="1"/>
</dbReference>
<dbReference type="CDD" id="cd15466">
    <property type="entry name" value="CLU-central"/>
    <property type="match status" value="1"/>
</dbReference>
<dbReference type="AlphaFoldDB" id="A0A3B3TLI3"/>
<feature type="compositionally biased region" description="Polar residues" evidence="2">
    <location>
        <begin position="78"/>
        <end position="114"/>
    </location>
</feature>
<evidence type="ECO:0000256" key="1">
    <source>
        <dbReference type="ARBA" id="ARBA00022490"/>
    </source>
</evidence>
<reference evidence="4" key="2">
    <citation type="submission" date="2025-09" db="UniProtKB">
        <authorList>
            <consortium name="Ensembl"/>
        </authorList>
    </citation>
    <scope>IDENTIFICATION</scope>
</reference>
<dbReference type="Gene3D" id="1.25.40.10">
    <property type="entry name" value="Tetratricopeptide repeat domain"/>
    <property type="match status" value="1"/>
</dbReference>
<accession>A0A3B3TLI3</accession>
<dbReference type="InterPro" id="IPR033646">
    <property type="entry name" value="CLU-central"/>
</dbReference>
<reference evidence="4" key="1">
    <citation type="submission" date="2025-08" db="UniProtKB">
        <authorList>
            <consortium name="Ensembl"/>
        </authorList>
    </citation>
    <scope>IDENTIFICATION</scope>
</reference>
<evidence type="ECO:0000259" key="3">
    <source>
        <dbReference type="PROSITE" id="PS51823"/>
    </source>
</evidence>
<dbReference type="Ensembl" id="ENSPLAT00000013640.1">
    <property type="protein sequence ID" value="ENSPLAP00000002095.1"/>
    <property type="gene ID" value="ENSPLAG00000003400.1"/>
</dbReference>
<dbReference type="InterPro" id="IPR023231">
    <property type="entry name" value="GSKIP_dom_sf"/>
</dbReference>
<dbReference type="GeneTree" id="ENSGT00390000012485"/>
<dbReference type="GO" id="GO:0048312">
    <property type="term" value="P:intracellular distribution of mitochondria"/>
    <property type="evidence" value="ECO:0007669"/>
    <property type="project" value="TreeGrafter"/>
</dbReference>
<dbReference type="Proteomes" id="UP000261500">
    <property type="component" value="Unplaced"/>
</dbReference>
<feature type="region of interest" description="Disordered" evidence="2">
    <location>
        <begin position="71"/>
        <end position="127"/>
    </location>
</feature>
<name>A0A3B3TLI3_9TELE</name>
<organism evidence="4 5">
    <name type="scientific">Poecilia latipinna</name>
    <name type="common">sailfin molly</name>
    <dbReference type="NCBI Taxonomy" id="48699"/>
    <lineage>
        <taxon>Eukaryota</taxon>
        <taxon>Metazoa</taxon>
        <taxon>Chordata</taxon>
        <taxon>Craniata</taxon>
        <taxon>Vertebrata</taxon>
        <taxon>Euteleostomi</taxon>
        <taxon>Actinopterygii</taxon>
        <taxon>Neopterygii</taxon>
        <taxon>Teleostei</taxon>
        <taxon>Neoteleostei</taxon>
        <taxon>Acanthomorphata</taxon>
        <taxon>Ovalentaria</taxon>
        <taxon>Atherinomorphae</taxon>
        <taxon>Cyprinodontiformes</taxon>
        <taxon>Poeciliidae</taxon>
        <taxon>Poeciliinae</taxon>
        <taxon>Poecilia</taxon>
    </lineage>
</organism>
<protein>
    <submittedName>
        <fullName evidence="4">Clustered mitochondria protein homolog</fullName>
    </submittedName>
</protein>
<feature type="domain" description="Clu" evidence="3">
    <location>
        <begin position="110"/>
        <end position="420"/>
    </location>
</feature>
<evidence type="ECO:0000256" key="2">
    <source>
        <dbReference type="SAM" id="MobiDB-lite"/>
    </source>
</evidence>
<dbReference type="SUPFAM" id="SSF103107">
    <property type="entry name" value="Hypothetical protein c14orf129, hspc210"/>
    <property type="match status" value="1"/>
</dbReference>
<evidence type="ECO:0000313" key="4">
    <source>
        <dbReference type="Ensembl" id="ENSPLAP00000002095.1"/>
    </source>
</evidence>